<feature type="domain" description="DUF5753" evidence="1">
    <location>
        <begin position="1"/>
        <end position="100"/>
    </location>
</feature>
<accession>A0ABP6A5M1</accession>
<dbReference type="Pfam" id="PF19054">
    <property type="entry name" value="DUF5753"/>
    <property type="match status" value="1"/>
</dbReference>
<keyword evidence="3" id="KW-1185">Reference proteome</keyword>
<proteinExistence type="predicted"/>
<gene>
    <name evidence="2" type="ORF">GCM10010422_73540</name>
</gene>
<reference evidence="3" key="1">
    <citation type="journal article" date="2019" name="Int. J. Syst. Evol. Microbiol.">
        <title>The Global Catalogue of Microorganisms (GCM) 10K type strain sequencing project: providing services to taxonomists for standard genome sequencing and annotation.</title>
        <authorList>
            <consortium name="The Broad Institute Genomics Platform"/>
            <consortium name="The Broad Institute Genome Sequencing Center for Infectious Disease"/>
            <person name="Wu L."/>
            <person name="Ma J."/>
        </authorList>
    </citation>
    <scope>NUCLEOTIDE SEQUENCE [LARGE SCALE GENOMIC DNA]</scope>
    <source>
        <strain evidence="3">JCM 6923</strain>
    </source>
</reference>
<dbReference type="EMBL" id="BAAATL010000051">
    <property type="protein sequence ID" value="GAA2510970.1"/>
    <property type="molecule type" value="Genomic_DNA"/>
</dbReference>
<comment type="caution">
    <text evidence="2">The sequence shown here is derived from an EMBL/GenBank/DDBJ whole genome shotgun (WGS) entry which is preliminary data.</text>
</comment>
<name>A0ABP6A5M1_9ACTN</name>
<dbReference type="Proteomes" id="UP001501721">
    <property type="component" value="Unassembled WGS sequence"/>
</dbReference>
<dbReference type="InterPro" id="IPR043917">
    <property type="entry name" value="DUF5753"/>
</dbReference>
<organism evidence="2 3">
    <name type="scientific">Streptomyces graminearus</name>
    <dbReference type="NCBI Taxonomy" id="284030"/>
    <lineage>
        <taxon>Bacteria</taxon>
        <taxon>Bacillati</taxon>
        <taxon>Actinomycetota</taxon>
        <taxon>Actinomycetes</taxon>
        <taxon>Kitasatosporales</taxon>
        <taxon>Streptomycetaceae</taxon>
        <taxon>Streptomyces</taxon>
    </lineage>
</organism>
<evidence type="ECO:0000313" key="3">
    <source>
        <dbReference type="Proteomes" id="UP001501721"/>
    </source>
</evidence>
<evidence type="ECO:0000313" key="2">
    <source>
        <dbReference type="EMBL" id="GAA2510970.1"/>
    </source>
</evidence>
<sequence>MLRRIVGGPGAMRALIGHLVEIGRLPQVTVRLPPFAHGPHPAMPVAAYHLFRFRARELPDIVYADGLLGAVHLHRPEHVEPYREALNCLATQAPPATRTEPLLGAIRAESQG</sequence>
<protein>
    <recommendedName>
        <fullName evidence="1">DUF5753 domain-containing protein</fullName>
    </recommendedName>
</protein>
<evidence type="ECO:0000259" key="1">
    <source>
        <dbReference type="Pfam" id="PF19054"/>
    </source>
</evidence>